<protein>
    <submittedName>
        <fullName evidence="4">Prepilin-type N-terminal cleavage/methylation domain-containing protein</fullName>
    </submittedName>
</protein>
<evidence type="ECO:0000256" key="1">
    <source>
        <dbReference type="ARBA" id="ARBA00004167"/>
    </source>
</evidence>
<evidence type="ECO:0000313" key="5">
    <source>
        <dbReference type="Proteomes" id="UP000624159"/>
    </source>
</evidence>
<feature type="transmembrane region" description="Helical" evidence="2">
    <location>
        <begin position="43"/>
        <end position="65"/>
    </location>
</feature>
<dbReference type="Pfam" id="PF07963">
    <property type="entry name" value="N_methyl"/>
    <property type="match status" value="1"/>
</dbReference>
<gene>
    <name evidence="4" type="ORF">I5U13_20780</name>
</gene>
<evidence type="ECO:0000313" key="4">
    <source>
        <dbReference type="EMBL" id="MBH1932097.1"/>
    </source>
</evidence>
<reference evidence="4 5" key="1">
    <citation type="submission" date="2020-11" db="EMBL/GenBank/DDBJ databases">
        <title>Enhanced detection system for hospital associated transmission using whole genome sequencing surveillance.</title>
        <authorList>
            <person name="Harrison L.H."/>
            <person name="Van Tyne D."/>
            <person name="Marsh J.W."/>
            <person name="Griffith M.P."/>
            <person name="Snyder D.J."/>
            <person name="Cooper V.S."/>
            <person name="Mustapha M."/>
        </authorList>
    </citation>
    <scope>NUCLEOTIDE SEQUENCE [LARGE SCALE GENOMIC DNA]</scope>
    <source>
        <strain evidence="4 5">SER00230</strain>
    </source>
</reference>
<comment type="subcellular location">
    <subcellularLocation>
        <location evidence="1">Membrane</location>
        <topology evidence="1">Single-pass membrane protein</topology>
    </subcellularLocation>
</comment>
<dbReference type="PROSITE" id="PS00409">
    <property type="entry name" value="PROKAR_NTER_METHYL"/>
    <property type="match status" value="1"/>
</dbReference>
<name>A0ABS0MIF4_SERRU</name>
<evidence type="ECO:0000256" key="2">
    <source>
        <dbReference type="SAM" id="Phobius"/>
    </source>
</evidence>
<dbReference type="NCBIfam" id="TIGR02532">
    <property type="entry name" value="IV_pilin_GFxxxE"/>
    <property type="match status" value="1"/>
</dbReference>
<feature type="domain" description="Prepilin peptidase dependent protein C-like C-terminal" evidence="3">
    <location>
        <begin position="60"/>
        <end position="137"/>
    </location>
</feature>
<evidence type="ECO:0000259" key="3">
    <source>
        <dbReference type="Pfam" id="PF12528"/>
    </source>
</evidence>
<accession>A0ABS0MIF4</accession>
<sequence length="140" mass="15811">MGGCGRNRAAGWIFARKRTRRPVRTNGIGGAARRQQGFSLPEVLIAALLFSVSLLGLLQYHQVLLQGLQRQWQYRQAWSLAHQQLERLAAGSDVDDVLASGWRRELQHGEVDGVCRQLTVTITTPLRQQARLSRWYCGDD</sequence>
<keyword evidence="2" id="KW-0472">Membrane</keyword>
<dbReference type="Proteomes" id="UP000624159">
    <property type="component" value="Unassembled WGS sequence"/>
</dbReference>
<organism evidence="4 5">
    <name type="scientific">Serratia rubidaea</name>
    <name type="common">Serratia marinorubra</name>
    <dbReference type="NCBI Taxonomy" id="61652"/>
    <lineage>
        <taxon>Bacteria</taxon>
        <taxon>Pseudomonadati</taxon>
        <taxon>Pseudomonadota</taxon>
        <taxon>Gammaproteobacteria</taxon>
        <taxon>Enterobacterales</taxon>
        <taxon>Yersiniaceae</taxon>
        <taxon>Serratia</taxon>
    </lineage>
</organism>
<dbReference type="Pfam" id="PF12528">
    <property type="entry name" value="T2SSppdC"/>
    <property type="match status" value="1"/>
</dbReference>
<dbReference type="EMBL" id="JADULK010000014">
    <property type="protein sequence ID" value="MBH1932097.1"/>
    <property type="molecule type" value="Genomic_DNA"/>
</dbReference>
<keyword evidence="2" id="KW-1133">Transmembrane helix</keyword>
<comment type="caution">
    <text evidence="4">The sequence shown here is derived from an EMBL/GenBank/DDBJ whole genome shotgun (WGS) entry which is preliminary data.</text>
</comment>
<proteinExistence type="predicted"/>
<dbReference type="InterPro" id="IPR022204">
    <property type="entry name" value="PpdC-like_C"/>
</dbReference>
<dbReference type="InterPro" id="IPR012902">
    <property type="entry name" value="N_methyl_site"/>
</dbReference>
<keyword evidence="2" id="KW-0812">Transmembrane</keyword>
<keyword evidence="5" id="KW-1185">Reference proteome</keyword>